<dbReference type="NCBIfam" id="TIGR00229">
    <property type="entry name" value="sensory_box"/>
    <property type="match status" value="1"/>
</dbReference>
<evidence type="ECO:0000256" key="2">
    <source>
        <dbReference type="ARBA" id="ARBA00012438"/>
    </source>
</evidence>
<dbReference type="InterPro" id="IPR003594">
    <property type="entry name" value="HATPase_dom"/>
</dbReference>
<dbReference type="PRINTS" id="PR00344">
    <property type="entry name" value="BCTRLSENSOR"/>
</dbReference>
<name>A0A9E3H399_9NOST</name>
<dbReference type="Gene3D" id="3.30.450.20">
    <property type="entry name" value="PAS domain"/>
    <property type="match status" value="2"/>
</dbReference>
<dbReference type="InterPro" id="IPR005467">
    <property type="entry name" value="His_kinase_dom"/>
</dbReference>
<evidence type="ECO:0000256" key="6">
    <source>
        <dbReference type="PROSITE-ProRule" id="PRU00169"/>
    </source>
</evidence>
<keyword evidence="4" id="KW-0418">Kinase</keyword>
<gene>
    <name evidence="11" type="ORF">KME28_00910</name>
</gene>
<dbReference type="EMBL" id="JAHHHW010000011">
    <property type="protein sequence ID" value="MBW4430352.1"/>
    <property type="molecule type" value="Genomic_DNA"/>
</dbReference>
<evidence type="ECO:0000256" key="5">
    <source>
        <dbReference type="ARBA" id="ARBA00023012"/>
    </source>
</evidence>
<dbReference type="EC" id="2.7.13.3" evidence="2"/>
<dbReference type="PANTHER" id="PTHR43547:SF2">
    <property type="entry name" value="HYBRID SIGNAL TRANSDUCTION HISTIDINE KINASE C"/>
    <property type="match status" value="1"/>
</dbReference>
<dbReference type="SMART" id="SM00387">
    <property type="entry name" value="HATPase_c"/>
    <property type="match status" value="1"/>
</dbReference>
<evidence type="ECO:0000259" key="9">
    <source>
        <dbReference type="PROSITE" id="PS50112"/>
    </source>
</evidence>
<protein>
    <recommendedName>
        <fullName evidence="2">histidine kinase</fullName>
        <ecNumber evidence="2">2.7.13.3</ecNumber>
    </recommendedName>
</protein>
<feature type="modified residue" description="4-aspartylphosphate" evidence="6">
    <location>
        <position position="59"/>
    </location>
</feature>
<dbReference type="PROSITE" id="PS50113">
    <property type="entry name" value="PAC"/>
    <property type="match status" value="1"/>
</dbReference>
<feature type="domain" description="Histidine kinase" evidence="7">
    <location>
        <begin position="422"/>
        <end position="662"/>
    </location>
</feature>
<reference evidence="11" key="2">
    <citation type="journal article" date="2022" name="Microbiol. Resour. Announc.">
        <title>Metagenome Sequencing to Explore Phylogenomics of Terrestrial Cyanobacteria.</title>
        <authorList>
            <person name="Ward R.D."/>
            <person name="Stajich J.E."/>
            <person name="Johansen J.R."/>
            <person name="Huntemann M."/>
            <person name="Clum A."/>
            <person name="Foster B."/>
            <person name="Foster B."/>
            <person name="Roux S."/>
            <person name="Palaniappan K."/>
            <person name="Varghese N."/>
            <person name="Mukherjee S."/>
            <person name="Reddy T.B.K."/>
            <person name="Daum C."/>
            <person name="Copeland A."/>
            <person name="Chen I.A."/>
            <person name="Ivanova N.N."/>
            <person name="Kyrpides N.C."/>
            <person name="Shapiro N."/>
            <person name="Eloe-Fadrosh E.A."/>
            <person name="Pietrasiak N."/>
        </authorList>
    </citation>
    <scope>NUCLEOTIDE SEQUENCE</scope>
    <source>
        <strain evidence="11">HA4357-MV3</strain>
    </source>
</reference>
<dbReference type="Pfam" id="PF00072">
    <property type="entry name" value="Response_reg"/>
    <property type="match status" value="1"/>
</dbReference>
<accession>A0A9E3H399</accession>
<dbReference type="InterPro" id="IPR003661">
    <property type="entry name" value="HisK_dim/P_dom"/>
</dbReference>
<dbReference type="InterPro" id="IPR004358">
    <property type="entry name" value="Sig_transdc_His_kin-like_C"/>
</dbReference>
<dbReference type="SUPFAM" id="SSF55785">
    <property type="entry name" value="PYP-like sensor domain (PAS domain)"/>
    <property type="match status" value="2"/>
</dbReference>
<evidence type="ECO:0000313" key="11">
    <source>
        <dbReference type="EMBL" id="MBW4430352.1"/>
    </source>
</evidence>
<comment type="caution">
    <text evidence="11">The sequence shown here is derived from an EMBL/GenBank/DDBJ whole genome shotgun (WGS) entry which is preliminary data.</text>
</comment>
<evidence type="ECO:0000313" key="12">
    <source>
        <dbReference type="Proteomes" id="UP000813215"/>
    </source>
</evidence>
<dbReference type="Proteomes" id="UP000813215">
    <property type="component" value="Unassembled WGS sequence"/>
</dbReference>
<evidence type="ECO:0000256" key="1">
    <source>
        <dbReference type="ARBA" id="ARBA00000085"/>
    </source>
</evidence>
<dbReference type="Gene3D" id="3.40.50.2300">
    <property type="match status" value="1"/>
</dbReference>
<dbReference type="PROSITE" id="PS50110">
    <property type="entry name" value="RESPONSE_REGULATORY"/>
    <property type="match status" value="1"/>
</dbReference>
<dbReference type="Pfam" id="PF08447">
    <property type="entry name" value="PAS_3"/>
    <property type="match status" value="1"/>
</dbReference>
<dbReference type="PROSITE" id="PS50109">
    <property type="entry name" value="HIS_KIN"/>
    <property type="match status" value="1"/>
</dbReference>
<dbReference type="InterPro" id="IPR001610">
    <property type="entry name" value="PAC"/>
</dbReference>
<dbReference type="SMART" id="SM00448">
    <property type="entry name" value="REC"/>
    <property type="match status" value="1"/>
</dbReference>
<dbReference type="CDD" id="cd00082">
    <property type="entry name" value="HisKA"/>
    <property type="match status" value="1"/>
</dbReference>
<organism evidence="11 12">
    <name type="scientific">Pelatocladus maniniholoensis HA4357-MV3</name>
    <dbReference type="NCBI Taxonomy" id="1117104"/>
    <lineage>
        <taxon>Bacteria</taxon>
        <taxon>Bacillati</taxon>
        <taxon>Cyanobacteriota</taxon>
        <taxon>Cyanophyceae</taxon>
        <taxon>Nostocales</taxon>
        <taxon>Nostocaceae</taxon>
        <taxon>Pelatocladus</taxon>
    </lineage>
</organism>
<evidence type="ECO:0000256" key="3">
    <source>
        <dbReference type="ARBA" id="ARBA00022553"/>
    </source>
</evidence>
<dbReference type="InterPro" id="IPR013655">
    <property type="entry name" value="PAS_fold_3"/>
</dbReference>
<dbReference type="Pfam" id="PF00512">
    <property type="entry name" value="HisKA"/>
    <property type="match status" value="1"/>
</dbReference>
<dbReference type="InterPro" id="IPR036097">
    <property type="entry name" value="HisK_dim/P_sf"/>
</dbReference>
<dbReference type="SMART" id="SM00388">
    <property type="entry name" value="HisKA"/>
    <property type="match status" value="1"/>
</dbReference>
<keyword evidence="4" id="KW-0808">Transferase</keyword>
<keyword evidence="3 6" id="KW-0597">Phosphoprotein</keyword>
<dbReference type="GO" id="GO:0000155">
    <property type="term" value="F:phosphorelay sensor kinase activity"/>
    <property type="evidence" value="ECO:0007669"/>
    <property type="project" value="InterPro"/>
</dbReference>
<dbReference type="AlphaFoldDB" id="A0A9E3H399"/>
<dbReference type="Pfam" id="PF02518">
    <property type="entry name" value="HATPase_c"/>
    <property type="match status" value="1"/>
</dbReference>
<evidence type="ECO:0000259" key="10">
    <source>
        <dbReference type="PROSITE" id="PS50113"/>
    </source>
</evidence>
<feature type="domain" description="PAS" evidence="9">
    <location>
        <begin position="272"/>
        <end position="342"/>
    </location>
</feature>
<dbReference type="CDD" id="cd00130">
    <property type="entry name" value="PAS"/>
    <property type="match status" value="1"/>
</dbReference>
<evidence type="ECO:0000256" key="4">
    <source>
        <dbReference type="ARBA" id="ARBA00022777"/>
    </source>
</evidence>
<feature type="domain" description="PAC" evidence="10">
    <location>
        <begin position="345"/>
        <end position="397"/>
    </location>
</feature>
<reference evidence="11" key="1">
    <citation type="submission" date="2021-05" db="EMBL/GenBank/DDBJ databases">
        <authorList>
            <person name="Pietrasiak N."/>
            <person name="Ward R."/>
            <person name="Stajich J.E."/>
            <person name="Kurbessoian T."/>
        </authorList>
    </citation>
    <scope>NUCLEOTIDE SEQUENCE</scope>
    <source>
        <strain evidence="11">HA4357-MV3</strain>
    </source>
</reference>
<dbReference type="InterPro" id="IPR036890">
    <property type="entry name" value="HATPase_C_sf"/>
</dbReference>
<dbReference type="InterPro" id="IPR000014">
    <property type="entry name" value="PAS"/>
</dbReference>
<dbReference type="SUPFAM" id="SSF47384">
    <property type="entry name" value="Homodimeric domain of signal transducing histidine kinase"/>
    <property type="match status" value="1"/>
</dbReference>
<dbReference type="Gene3D" id="3.30.565.10">
    <property type="entry name" value="Histidine kinase-like ATPase, C-terminal domain"/>
    <property type="match status" value="1"/>
</dbReference>
<evidence type="ECO:0000259" key="7">
    <source>
        <dbReference type="PROSITE" id="PS50109"/>
    </source>
</evidence>
<comment type="catalytic activity">
    <reaction evidence="1">
        <text>ATP + protein L-histidine = ADP + protein N-phospho-L-histidine.</text>
        <dbReference type="EC" id="2.7.13.3"/>
    </reaction>
</comment>
<dbReference type="InterPro" id="IPR035965">
    <property type="entry name" value="PAS-like_dom_sf"/>
</dbReference>
<dbReference type="SMART" id="SM00086">
    <property type="entry name" value="PAC"/>
    <property type="match status" value="1"/>
</dbReference>
<sequence length="662" mass="75190">MVQQQLIILIIDDCPEDRAVYRRYLLQDPQHQYKILEEETGESALQLCQQIQPDIILLDFLLPDMDGLEFIEELKQQLQATMSAVIMLTGHGNETVAVQAMKSGVQDYLVKGDITAENLRFTIQSTIENAQLRQKLQHSEERFRTSVENMLECLGIYSAIRNEAGEILDFRIDYLNAAACESNLIIKEEQLGKNLCEILPGHRKYGLFDQYCQVVNTGKPFVKESLIYTDIFGKQLFTRAFDIRVAKLGDGFVASWRDVTKKKQIEQALRESEERYRFLSEAIPQIVWICDANGEFEYLNQRWYEFTGQNIDQGMGSGWMEVVHPEDIQLAMQTFTQSLNTGKAYEVELRYRCYDQTYHWFLARALPKKDEQGQIVKWFGTSTDINDRKQLEVERSRLFQLEQAARAEAEAANLAKDEFVAMVSHDLRSPLNAILGWAKLLQSRRQDEATTIRALQTIERNALSQAKLIDDLLNMSRIIQGKLQLQLCQVNLVTIILTALETAYPSANAKRITLESNLDDAIPPIVGDPNRLQQILGNVLSNAIKFTPEGGRVEIRLERIWEVGIGGEREDKKDMGDFNERLSASNFYAQITVTDTGIGISPDFLPHVFERYRQAGSYEQGGLGLGLAIARHLVELHGGTIQATSDGEGKGTTFTILLPFRG</sequence>
<dbReference type="PROSITE" id="PS50112">
    <property type="entry name" value="PAS"/>
    <property type="match status" value="1"/>
</dbReference>
<dbReference type="PANTHER" id="PTHR43547">
    <property type="entry name" value="TWO-COMPONENT HISTIDINE KINASE"/>
    <property type="match status" value="1"/>
</dbReference>
<proteinExistence type="predicted"/>
<dbReference type="SMART" id="SM00091">
    <property type="entry name" value="PAS"/>
    <property type="match status" value="2"/>
</dbReference>
<feature type="domain" description="Response regulatory" evidence="8">
    <location>
        <begin position="7"/>
        <end position="126"/>
    </location>
</feature>
<dbReference type="SUPFAM" id="SSF55874">
    <property type="entry name" value="ATPase domain of HSP90 chaperone/DNA topoisomerase II/histidine kinase"/>
    <property type="match status" value="1"/>
</dbReference>
<dbReference type="FunFam" id="3.30.450.20:FF:000099">
    <property type="entry name" value="Sensory box sensor histidine kinase"/>
    <property type="match status" value="1"/>
</dbReference>
<evidence type="ECO:0000259" key="8">
    <source>
        <dbReference type="PROSITE" id="PS50110"/>
    </source>
</evidence>
<dbReference type="InterPro" id="IPR001789">
    <property type="entry name" value="Sig_transdc_resp-reg_receiver"/>
</dbReference>
<dbReference type="FunFam" id="3.30.565.10:FF:000030">
    <property type="entry name" value="Ethylene receptor 1"/>
    <property type="match status" value="1"/>
</dbReference>
<dbReference type="InterPro" id="IPR011006">
    <property type="entry name" value="CheY-like_superfamily"/>
</dbReference>
<keyword evidence="5" id="KW-0902">Two-component regulatory system</keyword>
<dbReference type="InterPro" id="IPR000700">
    <property type="entry name" value="PAS-assoc_C"/>
</dbReference>
<dbReference type="SUPFAM" id="SSF52172">
    <property type="entry name" value="CheY-like"/>
    <property type="match status" value="1"/>
</dbReference>
<dbReference type="Gene3D" id="1.10.287.130">
    <property type="match status" value="1"/>
</dbReference>